<feature type="region of interest" description="Disordered" evidence="1">
    <location>
        <begin position="209"/>
        <end position="235"/>
    </location>
</feature>
<name>A0A167DCR5_METRR</name>
<gene>
    <name evidence="2" type="ORF">NOR_05061</name>
</gene>
<evidence type="ECO:0000256" key="1">
    <source>
        <dbReference type="SAM" id="MobiDB-lite"/>
    </source>
</evidence>
<feature type="region of interest" description="Disordered" evidence="1">
    <location>
        <begin position="313"/>
        <end position="335"/>
    </location>
</feature>
<evidence type="ECO:0000313" key="2">
    <source>
        <dbReference type="EMBL" id="OAA42212.1"/>
    </source>
</evidence>
<dbReference type="EMBL" id="AZHC01000014">
    <property type="protein sequence ID" value="OAA42212.1"/>
    <property type="molecule type" value="Genomic_DNA"/>
</dbReference>
<organism evidence="2 3">
    <name type="scientific">Metarhizium rileyi (strain RCEF 4871)</name>
    <name type="common">Nomuraea rileyi</name>
    <dbReference type="NCBI Taxonomy" id="1649241"/>
    <lineage>
        <taxon>Eukaryota</taxon>
        <taxon>Fungi</taxon>
        <taxon>Dikarya</taxon>
        <taxon>Ascomycota</taxon>
        <taxon>Pezizomycotina</taxon>
        <taxon>Sordariomycetes</taxon>
        <taxon>Hypocreomycetidae</taxon>
        <taxon>Hypocreales</taxon>
        <taxon>Clavicipitaceae</taxon>
        <taxon>Metarhizium</taxon>
    </lineage>
</organism>
<dbReference type="OrthoDB" id="10250282at2759"/>
<feature type="region of interest" description="Disordered" evidence="1">
    <location>
        <begin position="250"/>
        <end position="291"/>
    </location>
</feature>
<feature type="compositionally biased region" description="Polar residues" evidence="1">
    <location>
        <begin position="79"/>
        <end position="98"/>
    </location>
</feature>
<evidence type="ECO:0000313" key="3">
    <source>
        <dbReference type="Proteomes" id="UP000243498"/>
    </source>
</evidence>
<keyword evidence="3" id="KW-1185">Reference proteome</keyword>
<feature type="region of interest" description="Disordered" evidence="1">
    <location>
        <begin position="1"/>
        <end position="25"/>
    </location>
</feature>
<reference evidence="2 3" key="1">
    <citation type="journal article" date="2016" name="Genome Biol. Evol.">
        <title>Divergent and convergent evolution of fungal pathogenicity.</title>
        <authorList>
            <person name="Shang Y."/>
            <person name="Xiao G."/>
            <person name="Zheng P."/>
            <person name="Cen K."/>
            <person name="Zhan S."/>
            <person name="Wang C."/>
        </authorList>
    </citation>
    <scope>NUCLEOTIDE SEQUENCE [LARGE SCALE GENOMIC DNA]</scope>
    <source>
        <strain evidence="2 3">RCEF 4871</strain>
    </source>
</reference>
<feature type="compositionally biased region" description="Basic and acidic residues" evidence="1">
    <location>
        <begin position="250"/>
        <end position="265"/>
    </location>
</feature>
<sequence>MADQASGFGAIAAETDGTIPSKHDVDPRHKIRRIANYPGHSCVSKTKVAPFDPTKEKAFPAHLLEEKLICRQSTTDSFNVTRATSPQDNSARESNTTADNEKGLPKDVKVCSANRSSDVGVQDTTLQLMQKTAEERDDVMCNGLRVPVSKVRPCVLEPNPDLQSSKYPAFGPKVQPAFHHKSKPNFSGSTEPIFDFIVNQASCRGDSFSTVGSHEGHHHPSWPRKTAPVASDDHSIDNCPASYNLSLTIDERPHLGGRSESRDDGVFSSTKAQQDSVHVEAGMTKSQVSEANLDTSDIGSGWEHLYSNVELEEPSTTKAKQLGPAAGDSPTPKPFSRILHAPIPISKVRPAFHMEPIYDLQAHEHSSTPKVGPSIECLRQGSRNGRSYFDAGSAGSHGSSGHTQAVGSLFDYKRTTQWLRDVLRHPQTYTPRYTKRLGQTIRICSTSPDQKSPSPCIVFSKPKGSLSVKSENQSSRFDRTGFKRAVGDLERLLNEALAIATQVVDHPPSTTEQDACKQDPIGVRAQCRGVGSRMKEYSGSRVIFASPSVDGSSGDMAPVGSQDRTAQGQVERSPNFHPHSKLNHSCKGNTNEESGQDLAEVGGLKIPRRKSSKKLKAVFASQVENDVSMKPEVIRNFNPNPLREVAAKPGSQRKDILCNNNIAAPKPGHTYRPRHRQVAAGDDNLPDRDIAGRPLHTDHGISLRRRSHVSLRGAQGFSLAKSHRRQPIARD</sequence>
<comment type="caution">
    <text evidence="2">The sequence shown here is derived from an EMBL/GenBank/DDBJ whole genome shotgun (WGS) entry which is preliminary data.</text>
</comment>
<proteinExistence type="predicted"/>
<dbReference type="AlphaFoldDB" id="A0A167DCR5"/>
<accession>A0A167DCR5</accession>
<protein>
    <submittedName>
        <fullName evidence="2">Uncharacterized protein</fullName>
    </submittedName>
</protein>
<feature type="compositionally biased region" description="Polar residues" evidence="1">
    <location>
        <begin position="267"/>
        <end position="276"/>
    </location>
</feature>
<dbReference type="Proteomes" id="UP000243498">
    <property type="component" value="Unassembled WGS sequence"/>
</dbReference>
<feature type="region of interest" description="Disordered" evidence="1">
    <location>
        <begin position="79"/>
        <end position="105"/>
    </location>
</feature>